<protein>
    <submittedName>
        <fullName evidence="3">Uncharacterized protein</fullName>
    </submittedName>
</protein>
<keyword evidence="1" id="KW-0175">Coiled coil</keyword>
<feature type="coiled-coil region" evidence="1">
    <location>
        <begin position="59"/>
        <end position="111"/>
    </location>
</feature>
<dbReference type="AlphaFoldDB" id="A0A9P4S752"/>
<accession>A0A9P4S752</accession>
<evidence type="ECO:0000313" key="4">
    <source>
        <dbReference type="Proteomes" id="UP000799429"/>
    </source>
</evidence>
<keyword evidence="2" id="KW-0812">Transmembrane</keyword>
<keyword evidence="2" id="KW-0472">Membrane</keyword>
<evidence type="ECO:0000313" key="3">
    <source>
        <dbReference type="EMBL" id="KAF2836283.1"/>
    </source>
</evidence>
<proteinExistence type="predicted"/>
<name>A0A9P4S752_9PEZI</name>
<evidence type="ECO:0000256" key="2">
    <source>
        <dbReference type="SAM" id="Phobius"/>
    </source>
</evidence>
<feature type="coiled-coil region" evidence="1">
    <location>
        <begin position="168"/>
        <end position="195"/>
    </location>
</feature>
<organism evidence="3 4">
    <name type="scientific">Patellaria atrata CBS 101060</name>
    <dbReference type="NCBI Taxonomy" id="1346257"/>
    <lineage>
        <taxon>Eukaryota</taxon>
        <taxon>Fungi</taxon>
        <taxon>Dikarya</taxon>
        <taxon>Ascomycota</taxon>
        <taxon>Pezizomycotina</taxon>
        <taxon>Dothideomycetes</taxon>
        <taxon>Dothideomycetes incertae sedis</taxon>
        <taxon>Patellariales</taxon>
        <taxon>Patellariaceae</taxon>
        <taxon>Patellaria</taxon>
    </lineage>
</organism>
<dbReference type="Proteomes" id="UP000799429">
    <property type="component" value="Unassembled WGS sequence"/>
</dbReference>
<sequence>MAIIPGDVLEARAFPTHPMSHQRQMDLLWMSLGIYIGLCLVALISGARERLFGDPIASLKTRTAELDSLNRKIREQEDALNQLKEQHKQALRERETEIRTQKETLAQQDQRIQAQDARFADQHDEIKDLRDRLAVADRTTTEMRAELDDRGSHLDRAGARTEALEHHLVGHRRDIQRLEVEKEGLQDELEELRSQDLPKRVEEQRLEIERMRPLVAANPGLRADVEQLFEELRRKDVALDNKIRQCEELRARLGGRVGYVPPS</sequence>
<keyword evidence="2" id="KW-1133">Transmembrane helix</keyword>
<keyword evidence="4" id="KW-1185">Reference proteome</keyword>
<gene>
    <name evidence="3" type="ORF">M501DRAFT_266473</name>
</gene>
<comment type="caution">
    <text evidence="3">The sequence shown here is derived from an EMBL/GenBank/DDBJ whole genome shotgun (WGS) entry which is preliminary data.</text>
</comment>
<evidence type="ECO:0000256" key="1">
    <source>
        <dbReference type="SAM" id="Coils"/>
    </source>
</evidence>
<dbReference type="EMBL" id="MU006104">
    <property type="protein sequence ID" value="KAF2836283.1"/>
    <property type="molecule type" value="Genomic_DNA"/>
</dbReference>
<feature type="transmembrane region" description="Helical" evidence="2">
    <location>
        <begin position="27"/>
        <end position="47"/>
    </location>
</feature>
<reference evidence="3" key="1">
    <citation type="journal article" date="2020" name="Stud. Mycol.">
        <title>101 Dothideomycetes genomes: a test case for predicting lifestyles and emergence of pathogens.</title>
        <authorList>
            <person name="Haridas S."/>
            <person name="Albert R."/>
            <person name="Binder M."/>
            <person name="Bloem J."/>
            <person name="Labutti K."/>
            <person name="Salamov A."/>
            <person name="Andreopoulos B."/>
            <person name="Baker S."/>
            <person name="Barry K."/>
            <person name="Bills G."/>
            <person name="Bluhm B."/>
            <person name="Cannon C."/>
            <person name="Castanera R."/>
            <person name="Culley D."/>
            <person name="Daum C."/>
            <person name="Ezra D."/>
            <person name="Gonzalez J."/>
            <person name="Henrissat B."/>
            <person name="Kuo A."/>
            <person name="Liang C."/>
            <person name="Lipzen A."/>
            <person name="Lutzoni F."/>
            <person name="Magnuson J."/>
            <person name="Mondo S."/>
            <person name="Nolan M."/>
            <person name="Ohm R."/>
            <person name="Pangilinan J."/>
            <person name="Park H.-J."/>
            <person name="Ramirez L."/>
            <person name="Alfaro M."/>
            <person name="Sun H."/>
            <person name="Tritt A."/>
            <person name="Yoshinaga Y."/>
            <person name="Zwiers L.-H."/>
            <person name="Turgeon B."/>
            <person name="Goodwin S."/>
            <person name="Spatafora J."/>
            <person name="Crous P."/>
            <person name="Grigoriev I."/>
        </authorList>
    </citation>
    <scope>NUCLEOTIDE SEQUENCE</scope>
    <source>
        <strain evidence="3">CBS 101060</strain>
    </source>
</reference>
<dbReference type="OrthoDB" id="3894663at2759"/>